<evidence type="ECO:0000313" key="2">
    <source>
        <dbReference type="Proteomes" id="UP000030645"/>
    </source>
</evidence>
<sequence>MLQVDNNNGPFASLSKAKNALGLPGAGAHMTKRWVPPLLFQVPSSKEPNSSALVASFAYHSPSKSCV</sequence>
<dbReference type="AlphaFoldDB" id="W9R298"/>
<name>W9R298_9ROSA</name>
<protein>
    <submittedName>
        <fullName evidence="1">Uncharacterized protein</fullName>
    </submittedName>
</protein>
<dbReference type="EMBL" id="KE344189">
    <property type="protein sequence ID" value="EXB54537.1"/>
    <property type="molecule type" value="Genomic_DNA"/>
</dbReference>
<keyword evidence="2" id="KW-1185">Reference proteome</keyword>
<organism evidence="1 2">
    <name type="scientific">Morus notabilis</name>
    <dbReference type="NCBI Taxonomy" id="981085"/>
    <lineage>
        <taxon>Eukaryota</taxon>
        <taxon>Viridiplantae</taxon>
        <taxon>Streptophyta</taxon>
        <taxon>Embryophyta</taxon>
        <taxon>Tracheophyta</taxon>
        <taxon>Spermatophyta</taxon>
        <taxon>Magnoliopsida</taxon>
        <taxon>eudicotyledons</taxon>
        <taxon>Gunneridae</taxon>
        <taxon>Pentapetalae</taxon>
        <taxon>rosids</taxon>
        <taxon>fabids</taxon>
        <taxon>Rosales</taxon>
        <taxon>Moraceae</taxon>
        <taxon>Moreae</taxon>
        <taxon>Morus</taxon>
    </lineage>
</organism>
<dbReference type="Proteomes" id="UP000030645">
    <property type="component" value="Unassembled WGS sequence"/>
</dbReference>
<accession>W9R298</accession>
<reference evidence="2" key="1">
    <citation type="submission" date="2013-01" db="EMBL/GenBank/DDBJ databases">
        <title>Draft Genome Sequence of a Mulberry Tree, Morus notabilis C.K. Schneid.</title>
        <authorList>
            <person name="He N."/>
            <person name="Zhao S."/>
        </authorList>
    </citation>
    <scope>NUCLEOTIDE SEQUENCE</scope>
</reference>
<proteinExistence type="predicted"/>
<evidence type="ECO:0000313" key="1">
    <source>
        <dbReference type="EMBL" id="EXB54537.1"/>
    </source>
</evidence>
<gene>
    <name evidence="1" type="ORF">L484_006285</name>
</gene>